<dbReference type="PANTHER" id="PTHR42791:SF14">
    <property type="entry name" value="N-ACETYLTRANSFERASE DOMAIN-CONTAINING PROTEIN"/>
    <property type="match status" value="1"/>
</dbReference>
<dbReference type="InterPro" id="IPR052523">
    <property type="entry name" value="Trichothecene_AcTrans"/>
</dbReference>
<dbReference type="Proteomes" id="UP000016931">
    <property type="component" value="Unassembled WGS sequence"/>
</dbReference>
<feature type="domain" description="N-acetyltransferase" evidence="2">
    <location>
        <begin position="105"/>
        <end position="247"/>
    </location>
</feature>
<dbReference type="PANTHER" id="PTHR42791">
    <property type="entry name" value="GNAT FAMILY ACETYLTRANSFERASE"/>
    <property type="match status" value="1"/>
</dbReference>
<evidence type="ECO:0000259" key="2">
    <source>
        <dbReference type="PROSITE" id="PS51186"/>
    </source>
</evidence>
<evidence type="ECO:0000313" key="3">
    <source>
        <dbReference type="EMBL" id="EMF16232.1"/>
    </source>
</evidence>
<dbReference type="OMA" id="WFALNER"/>
<dbReference type="Gene3D" id="3.40.630.30">
    <property type="match status" value="1"/>
</dbReference>
<evidence type="ECO:0000256" key="1">
    <source>
        <dbReference type="SAM" id="MobiDB-lite"/>
    </source>
</evidence>
<feature type="region of interest" description="Disordered" evidence="1">
    <location>
        <begin position="1"/>
        <end position="26"/>
    </location>
</feature>
<dbReference type="OrthoDB" id="2115692at2759"/>
<dbReference type="CDD" id="cd04301">
    <property type="entry name" value="NAT_SF"/>
    <property type="match status" value="1"/>
</dbReference>
<dbReference type="STRING" id="692275.N1QIY1"/>
<dbReference type="InterPro" id="IPR000182">
    <property type="entry name" value="GNAT_dom"/>
</dbReference>
<dbReference type="AlphaFoldDB" id="N1QIY1"/>
<dbReference type="PROSITE" id="PS51186">
    <property type="entry name" value="GNAT"/>
    <property type="match status" value="1"/>
</dbReference>
<gene>
    <name evidence="3" type="ORF">SEPMUDRAFT_145538</name>
</gene>
<sequence length="283" mass="32213">MSPFIMEPYRPTPSPPPRRKPRSSSFSVSLAKYDDIRRLVDIEFFAFEKERTNHILSYRDYRQPAHLERAVRSYQSAISGSDANRRRRKSASARRLDRRSNGDVVRFRKVTDRETGLIISWAKTETKAYTQDELASPADSGHENEALMNRDWFALNEKLKRDYMGTQKHCYISMLATQPTYQHHGAGTMLLEDILTEADEAGVECYLEATDTAKPLYERHGFEMVNELRFDPSAYGVCGFSVERQTIMVRGALDRVSGQRKQVRSWAEATGGPGSPTSESDGA</sequence>
<dbReference type="EMBL" id="KB456260">
    <property type="protein sequence ID" value="EMF16232.1"/>
    <property type="molecule type" value="Genomic_DNA"/>
</dbReference>
<dbReference type="Pfam" id="PF13673">
    <property type="entry name" value="Acetyltransf_10"/>
    <property type="match status" value="1"/>
</dbReference>
<dbReference type="InterPro" id="IPR016181">
    <property type="entry name" value="Acyl_CoA_acyltransferase"/>
</dbReference>
<evidence type="ECO:0000313" key="4">
    <source>
        <dbReference type="Proteomes" id="UP000016931"/>
    </source>
</evidence>
<feature type="region of interest" description="Disordered" evidence="1">
    <location>
        <begin position="78"/>
        <end position="98"/>
    </location>
</feature>
<protein>
    <recommendedName>
        <fullName evidence="2">N-acetyltransferase domain-containing protein</fullName>
    </recommendedName>
</protein>
<dbReference type="RefSeq" id="XP_016764353.1">
    <property type="nucleotide sequence ID" value="XM_016903115.1"/>
</dbReference>
<dbReference type="SUPFAM" id="SSF55729">
    <property type="entry name" value="Acyl-CoA N-acyltransferases (Nat)"/>
    <property type="match status" value="1"/>
</dbReference>
<keyword evidence="4" id="KW-1185">Reference proteome</keyword>
<reference evidence="3 4" key="1">
    <citation type="journal article" date="2012" name="PLoS Pathog.">
        <title>Diverse lifestyles and strategies of plant pathogenesis encoded in the genomes of eighteen Dothideomycetes fungi.</title>
        <authorList>
            <person name="Ohm R.A."/>
            <person name="Feau N."/>
            <person name="Henrissat B."/>
            <person name="Schoch C.L."/>
            <person name="Horwitz B.A."/>
            <person name="Barry K.W."/>
            <person name="Condon B.J."/>
            <person name="Copeland A.C."/>
            <person name="Dhillon B."/>
            <person name="Glaser F."/>
            <person name="Hesse C.N."/>
            <person name="Kosti I."/>
            <person name="LaButti K."/>
            <person name="Lindquist E.A."/>
            <person name="Lucas S."/>
            <person name="Salamov A.A."/>
            <person name="Bradshaw R.E."/>
            <person name="Ciuffetti L."/>
            <person name="Hamelin R.C."/>
            <person name="Kema G.H.J."/>
            <person name="Lawrence C."/>
            <person name="Scott J.A."/>
            <person name="Spatafora J.W."/>
            <person name="Turgeon B.G."/>
            <person name="de Wit P.J.G.M."/>
            <person name="Zhong S."/>
            <person name="Goodwin S.B."/>
            <person name="Grigoriev I.V."/>
        </authorList>
    </citation>
    <scope>NUCLEOTIDE SEQUENCE [LARGE SCALE GENOMIC DNA]</scope>
    <source>
        <strain evidence="3 4">SO2202</strain>
    </source>
</reference>
<feature type="region of interest" description="Disordered" evidence="1">
    <location>
        <begin position="261"/>
        <end position="283"/>
    </location>
</feature>
<dbReference type="GeneID" id="27900252"/>
<dbReference type="GO" id="GO:0016747">
    <property type="term" value="F:acyltransferase activity, transferring groups other than amino-acyl groups"/>
    <property type="evidence" value="ECO:0007669"/>
    <property type="project" value="InterPro"/>
</dbReference>
<dbReference type="HOGENOM" id="CLU_1001586_0_0_1"/>
<organism evidence="3 4">
    <name type="scientific">Sphaerulina musiva (strain SO2202)</name>
    <name type="common">Poplar stem canker fungus</name>
    <name type="synonym">Septoria musiva</name>
    <dbReference type="NCBI Taxonomy" id="692275"/>
    <lineage>
        <taxon>Eukaryota</taxon>
        <taxon>Fungi</taxon>
        <taxon>Dikarya</taxon>
        <taxon>Ascomycota</taxon>
        <taxon>Pezizomycotina</taxon>
        <taxon>Dothideomycetes</taxon>
        <taxon>Dothideomycetidae</taxon>
        <taxon>Mycosphaerellales</taxon>
        <taxon>Mycosphaerellaceae</taxon>
        <taxon>Sphaerulina</taxon>
    </lineage>
</organism>
<name>N1QIY1_SPHMS</name>
<accession>N1QIY1</accession>
<proteinExistence type="predicted"/>
<dbReference type="eggNOG" id="ENOG502RK98">
    <property type="taxonomic scope" value="Eukaryota"/>
</dbReference>